<evidence type="ECO:0000256" key="6">
    <source>
        <dbReference type="SAM" id="Coils"/>
    </source>
</evidence>
<sequence>MNRHEMFKQYAVNEVVGTYKNTRTRPRKGEEAEIEVPLKISASKGNLWVLVILPARYPIQKPIIQILNAKVGHQYIGKNFQVNHPSLTNWTQQSSLLFAIRSIHSEFDKTPPQLIKDEVEEEVKIASGPKSKTSSLLQNPDFDQVCDQLEGMSNDELKALLNEDMSTFTDNIKGIRAQAEENMKLKDDIEKLYEQYLEIRKEYDELKEQEQEIMMKLSKENIVNALNAKIDESRAKCDEAQESFSSGSIDFDDYISQYKKSLEQVHKYEIIKQKLG</sequence>
<gene>
    <name evidence="8" type="ORF">ECRA1380_LOCUS4317</name>
</gene>
<dbReference type="CDD" id="cd11685">
    <property type="entry name" value="UEV_TSG101-like"/>
    <property type="match status" value="1"/>
</dbReference>
<dbReference type="AlphaFoldDB" id="A0A7S3NTB2"/>
<keyword evidence="4" id="KW-0967">Endosome</keyword>
<accession>A0A7S3NTB2</accession>
<organism evidence="8">
    <name type="scientific">Euplotes crassus</name>
    <dbReference type="NCBI Taxonomy" id="5936"/>
    <lineage>
        <taxon>Eukaryota</taxon>
        <taxon>Sar</taxon>
        <taxon>Alveolata</taxon>
        <taxon>Ciliophora</taxon>
        <taxon>Intramacronucleata</taxon>
        <taxon>Spirotrichea</taxon>
        <taxon>Hypotrichia</taxon>
        <taxon>Euplotida</taxon>
        <taxon>Euplotidae</taxon>
        <taxon>Moneuplotes</taxon>
    </lineage>
</organism>
<comment type="similarity">
    <text evidence="2">Belongs to the VPS37 family.</text>
</comment>
<keyword evidence="6" id="KW-0175">Coiled coil</keyword>
<evidence type="ECO:0000256" key="1">
    <source>
        <dbReference type="ARBA" id="ARBA00004177"/>
    </source>
</evidence>
<reference evidence="8" key="1">
    <citation type="submission" date="2021-01" db="EMBL/GenBank/DDBJ databases">
        <authorList>
            <person name="Corre E."/>
            <person name="Pelletier E."/>
            <person name="Niang G."/>
            <person name="Scheremetjew M."/>
            <person name="Finn R."/>
            <person name="Kale V."/>
            <person name="Holt S."/>
            <person name="Cochrane G."/>
            <person name="Meng A."/>
            <person name="Brown T."/>
            <person name="Cohen L."/>
        </authorList>
    </citation>
    <scope>NUCLEOTIDE SEQUENCE</scope>
    <source>
        <strain evidence="8">CT5</strain>
    </source>
</reference>
<evidence type="ECO:0000256" key="4">
    <source>
        <dbReference type="ARBA" id="ARBA00022753"/>
    </source>
</evidence>
<evidence type="ECO:0000313" key="8">
    <source>
        <dbReference type="EMBL" id="CAE0379357.1"/>
    </source>
</evidence>
<name>A0A7S3NTB2_EUPCR</name>
<dbReference type="EMBL" id="HBIK01009135">
    <property type="protein sequence ID" value="CAE0379357.1"/>
    <property type="molecule type" value="Transcribed_RNA"/>
</dbReference>
<comment type="subcellular location">
    <subcellularLocation>
        <location evidence="1">Endosome</location>
    </subcellularLocation>
</comment>
<proteinExistence type="inferred from homology"/>
<dbReference type="Gene3D" id="3.10.110.10">
    <property type="entry name" value="Ubiquitin Conjugating Enzyme"/>
    <property type="match status" value="1"/>
</dbReference>
<evidence type="ECO:0000256" key="5">
    <source>
        <dbReference type="ARBA" id="ARBA00022927"/>
    </source>
</evidence>
<keyword evidence="3" id="KW-0813">Transport</keyword>
<dbReference type="SUPFAM" id="SSF54495">
    <property type="entry name" value="UBC-like"/>
    <property type="match status" value="1"/>
</dbReference>
<keyword evidence="5" id="KW-0653">Protein transport</keyword>
<evidence type="ECO:0000256" key="2">
    <source>
        <dbReference type="ARBA" id="ARBA00007617"/>
    </source>
</evidence>
<dbReference type="GO" id="GO:0000813">
    <property type="term" value="C:ESCRT I complex"/>
    <property type="evidence" value="ECO:0007669"/>
    <property type="project" value="UniProtKB-ARBA"/>
</dbReference>
<protein>
    <recommendedName>
        <fullName evidence="7">VPS37 C-terminal domain-containing protein</fullName>
    </recommendedName>
</protein>
<feature type="domain" description="VPS37 C-terminal" evidence="7">
    <location>
        <begin position="135"/>
        <end position="267"/>
    </location>
</feature>
<evidence type="ECO:0000256" key="3">
    <source>
        <dbReference type="ARBA" id="ARBA00022448"/>
    </source>
</evidence>
<feature type="coiled-coil region" evidence="6">
    <location>
        <begin position="175"/>
        <end position="243"/>
    </location>
</feature>
<dbReference type="GO" id="GO:0015031">
    <property type="term" value="P:protein transport"/>
    <property type="evidence" value="ECO:0007669"/>
    <property type="project" value="UniProtKB-KW"/>
</dbReference>
<dbReference type="InterPro" id="IPR016135">
    <property type="entry name" value="UBQ-conjugating_enzyme/RWD"/>
</dbReference>
<dbReference type="Pfam" id="PF07200">
    <property type="entry name" value="Mod_r"/>
    <property type="match status" value="1"/>
</dbReference>
<dbReference type="InterPro" id="IPR009851">
    <property type="entry name" value="Mod_r"/>
</dbReference>
<evidence type="ECO:0000259" key="7">
    <source>
        <dbReference type="Pfam" id="PF07200"/>
    </source>
</evidence>